<keyword evidence="2" id="KW-0560">Oxidoreductase</keyword>
<dbReference type="InterPro" id="IPR008274">
    <property type="entry name" value="AldOxase/xan_DH_MoCoBD1"/>
</dbReference>
<evidence type="ECO:0000256" key="2">
    <source>
        <dbReference type="ARBA" id="ARBA00023002"/>
    </source>
</evidence>
<accession>A0ABS4E8D9</accession>
<keyword evidence="5" id="KW-1185">Reference proteome</keyword>
<name>A0ABS4E8D9_9FIRM</name>
<dbReference type="Pfam" id="PF20256">
    <property type="entry name" value="MoCoBD_2"/>
    <property type="match status" value="1"/>
</dbReference>
<keyword evidence="1" id="KW-0500">Molybdenum</keyword>
<dbReference type="EMBL" id="JAGGJX010000001">
    <property type="protein sequence ID" value="MBP1854194.1"/>
    <property type="molecule type" value="Genomic_DNA"/>
</dbReference>
<dbReference type="InterPro" id="IPR000674">
    <property type="entry name" value="Ald_Oxase/Xan_DH_a/b"/>
</dbReference>
<dbReference type="Pfam" id="PF02738">
    <property type="entry name" value="MoCoBD_1"/>
    <property type="match status" value="1"/>
</dbReference>
<dbReference type="SMART" id="SM01008">
    <property type="entry name" value="Ald_Xan_dh_C"/>
    <property type="match status" value="1"/>
</dbReference>
<protein>
    <submittedName>
        <fullName evidence="4">CO/xanthine dehydrogenase Mo-binding subunit</fullName>
    </submittedName>
</protein>
<dbReference type="SUPFAM" id="SSF54665">
    <property type="entry name" value="CO dehydrogenase molybdoprotein N-domain-like"/>
    <property type="match status" value="1"/>
</dbReference>
<dbReference type="Gene3D" id="3.30.365.10">
    <property type="entry name" value="Aldehyde oxidase/xanthine dehydrogenase, molybdopterin binding domain"/>
    <property type="match status" value="4"/>
</dbReference>
<sequence length="737" mass="80703">MERVIGKSYPVKDAALKVTGQLKYVSDLKPQNVLHAKLLLSPVAHAKIKSIDVDEALKVEGVRAVATHLNSSNIRYNGALRFFEHDIPKDEAVFNKTVRYVGDRIAAVAAETIEAAEKAVNLIKVEYEELPAVLTIQDAIKEGADLIHGKTNKIAEMEIDAGNVDEAFEECDNVFEDEYNVPAIHHGAIETHSVIAHYDYNHNLTVYTPCQNTFAFRIILSQIFEMPLHKIRVVRPAIGGSFGGKLEMTIEPVAAVLSIMTKRPVKLVLNRKESIIATRTRHGAYVKIKTGVKNDGEILAQNIEIYTNTGAYASSALNVMGALSHKVYKVYKIPNMRFKGIPVYTNTPIAGAMRGYGSPQVFMAQQAQIGKIAKTLGLDLTYVQEKNSAEPDSVDVRFNAPLGNPRILDCIEKGKELFGWDEKKRLPKEEEKYYRGVGMAIGAHGNGVFGAHRDVITLTLKLNEDGTATLITGVHDMGNGVATMQTMMVSEVLGIRPEDVETYEADTDACTFNLGDYASRGVFVEGAGAKKTAEKLREMILVEAEKLMEVPKENLILEDGLVVNKEDKNQSKTLSDVAVFTQSKSLKELSVVESFSSPAGITSYGVHFAEVLVDKETKKVKVENFVAVHDVGTVINPMNLQGQLEGGIHMGLGYALSEEVNFDEKGVPLNDEFTSYKMLRANEMPDIRIHFVDGFEKDGPYGGKSIGECAVVPSAPAVANAVLDATGIEVHSLPIKL</sequence>
<dbReference type="PANTHER" id="PTHR11908:SF132">
    <property type="entry name" value="ALDEHYDE OXIDASE 1-RELATED"/>
    <property type="match status" value="1"/>
</dbReference>
<dbReference type="Pfam" id="PF01315">
    <property type="entry name" value="Ald_Xan_dh_C"/>
    <property type="match status" value="1"/>
</dbReference>
<feature type="domain" description="Aldehyde oxidase/xanthine dehydrogenase a/b hammerhead" evidence="3">
    <location>
        <begin position="19"/>
        <end position="131"/>
    </location>
</feature>
<evidence type="ECO:0000313" key="4">
    <source>
        <dbReference type="EMBL" id="MBP1854194.1"/>
    </source>
</evidence>
<reference evidence="4 5" key="1">
    <citation type="submission" date="2021-03" db="EMBL/GenBank/DDBJ databases">
        <title>Genomic Encyclopedia of Type Strains, Phase IV (KMG-IV): sequencing the most valuable type-strain genomes for metagenomic binning, comparative biology and taxonomic classification.</title>
        <authorList>
            <person name="Goeker M."/>
        </authorList>
    </citation>
    <scope>NUCLEOTIDE SEQUENCE [LARGE SCALE GENOMIC DNA]</scope>
    <source>
        <strain evidence="4 5">DSM 1289</strain>
    </source>
</reference>
<dbReference type="RefSeq" id="WP_209455752.1">
    <property type="nucleotide sequence ID" value="NZ_BAAACS010000017.1"/>
</dbReference>
<organism evidence="4 5">
    <name type="scientific">Metaclostridioides mangenotii</name>
    <dbReference type="NCBI Taxonomy" id="1540"/>
    <lineage>
        <taxon>Bacteria</taxon>
        <taxon>Bacillati</taxon>
        <taxon>Bacillota</taxon>
        <taxon>Clostridia</taxon>
        <taxon>Peptostreptococcales</taxon>
        <taxon>Peptostreptococcaceae</taxon>
        <taxon>Metaclostridioides</taxon>
    </lineage>
</organism>
<dbReference type="InterPro" id="IPR046867">
    <property type="entry name" value="AldOxase/xan_DH_MoCoBD2"/>
</dbReference>
<dbReference type="Gene3D" id="3.90.1170.50">
    <property type="entry name" value="Aldehyde oxidase/xanthine dehydrogenase, a/b hammerhead"/>
    <property type="match status" value="1"/>
</dbReference>
<evidence type="ECO:0000259" key="3">
    <source>
        <dbReference type="SMART" id="SM01008"/>
    </source>
</evidence>
<proteinExistence type="predicted"/>
<evidence type="ECO:0000313" key="5">
    <source>
        <dbReference type="Proteomes" id="UP000767291"/>
    </source>
</evidence>
<comment type="caution">
    <text evidence="4">The sequence shown here is derived from an EMBL/GenBank/DDBJ whole genome shotgun (WGS) entry which is preliminary data.</text>
</comment>
<gene>
    <name evidence="4" type="ORF">J2Z43_000584</name>
</gene>
<dbReference type="InterPro" id="IPR016208">
    <property type="entry name" value="Ald_Oxase/xanthine_DH-like"/>
</dbReference>
<dbReference type="InterPro" id="IPR036856">
    <property type="entry name" value="Ald_Oxase/Xan_DH_a/b_sf"/>
</dbReference>
<dbReference type="SUPFAM" id="SSF56003">
    <property type="entry name" value="Molybdenum cofactor-binding domain"/>
    <property type="match status" value="1"/>
</dbReference>
<dbReference type="PANTHER" id="PTHR11908">
    <property type="entry name" value="XANTHINE DEHYDROGENASE"/>
    <property type="match status" value="1"/>
</dbReference>
<evidence type="ECO:0000256" key="1">
    <source>
        <dbReference type="ARBA" id="ARBA00022505"/>
    </source>
</evidence>
<dbReference type="Proteomes" id="UP000767291">
    <property type="component" value="Unassembled WGS sequence"/>
</dbReference>
<dbReference type="InterPro" id="IPR037165">
    <property type="entry name" value="AldOxase/xan_DH_Mopterin-bd_sf"/>
</dbReference>